<dbReference type="SUPFAM" id="SSF52266">
    <property type="entry name" value="SGNH hydrolase"/>
    <property type="match status" value="1"/>
</dbReference>
<dbReference type="InterPro" id="IPR013830">
    <property type="entry name" value="SGNH_hydro"/>
</dbReference>
<dbReference type="Proteomes" id="UP001549047">
    <property type="component" value="Unassembled WGS sequence"/>
</dbReference>
<gene>
    <name evidence="2" type="ORF">ABID16_001090</name>
</gene>
<reference evidence="2 3" key="1">
    <citation type="submission" date="2024-06" db="EMBL/GenBank/DDBJ databases">
        <title>Genomic Encyclopedia of Type Strains, Phase IV (KMG-IV): sequencing the most valuable type-strain genomes for metagenomic binning, comparative biology and taxonomic classification.</title>
        <authorList>
            <person name="Goeker M."/>
        </authorList>
    </citation>
    <scope>NUCLEOTIDE SEQUENCE [LARGE SCALE GENOMIC DNA]</scope>
    <source>
        <strain evidence="2 3">DSM 29780</strain>
    </source>
</reference>
<proteinExistence type="predicted"/>
<dbReference type="Pfam" id="PF13472">
    <property type="entry name" value="Lipase_GDSL_2"/>
    <property type="match status" value="1"/>
</dbReference>
<dbReference type="EMBL" id="JBEPMB010000001">
    <property type="protein sequence ID" value="MET3612785.1"/>
    <property type="molecule type" value="Genomic_DNA"/>
</dbReference>
<dbReference type="RefSeq" id="WP_354555321.1">
    <property type="nucleotide sequence ID" value="NZ_JBEPMB010000001.1"/>
</dbReference>
<evidence type="ECO:0000259" key="1">
    <source>
        <dbReference type="Pfam" id="PF13472"/>
    </source>
</evidence>
<organism evidence="2 3">
    <name type="scientific">Rhizobium aquaticum</name>
    <dbReference type="NCBI Taxonomy" id="1549636"/>
    <lineage>
        <taxon>Bacteria</taxon>
        <taxon>Pseudomonadati</taxon>
        <taxon>Pseudomonadota</taxon>
        <taxon>Alphaproteobacteria</taxon>
        <taxon>Hyphomicrobiales</taxon>
        <taxon>Rhizobiaceae</taxon>
        <taxon>Rhizobium/Agrobacterium group</taxon>
        <taxon>Rhizobium</taxon>
    </lineage>
</organism>
<dbReference type="Gene3D" id="3.40.50.1110">
    <property type="entry name" value="SGNH hydrolase"/>
    <property type="match status" value="1"/>
</dbReference>
<keyword evidence="3" id="KW-1185">Reference proteome</keyword>
<dbReference type="InterPro" id="IPR036514">
    <property type="entry name" value="SGNH_hydro_sf"/>
</dbReference>
<dbReference type="CDD" id="cd01839">
    <property type="entry name" value="SGNH_arylesterase_like"/>
    <property type="match status" value="1"/>
</dbReference>
<name>A0ABV2IYG7_9HYPH</name>
<accession>A0ABV2IYG7</accession>
<comment type="caution">
    <text evidence="2">The sequence shown here is derived from an EMBL/GenBank/DDBJ whole genome shotgun (WGS) entry which is preliminary data.</text>
</comment>
<evidence type="ECO:0000313" key="2">
    <source>
        <dbReference type="EMBL" id="MET3612785.1"/>
    </source>
</evidence>
<protein>
    <submittedName>
        <fullName evidence="2">Lysophospholipase L1-like esterase</fullName>
    </submittedName>
</protein>
<evidence type="ECO:0000313" key="3">
    <source>
        <dbReference type="Proteomes" id="UP001549047"/>
    </source>
</evidence>
<feature type="domain" description="SGNH hydrolase-type esterase" evidence="1">
    <location>
        <begin position="6"/>
        <end position="189"/>
    </location>
</feature>
<sequence length="212" mass="22981">MKTILAYGDSLTWGHDAERLGRHAHEDRWPSVLQKALGHGVRVIPEGLGGRTTAYEDQLADCDRNGARILPTLLHTHAPIDLVILMLGTNDLKPSVVGTAHGAAKGMARLVQLIRFHAWPFDYEAPEILIVSPPLVRETANSDYAAGFAGAVEQSKMMATFYRDMADEMGCGFFDAASVAVATPIDGVHLDAENTRAIGRALEPIVRMQLGL</sequence>